<evidence type="ECO:0000313" key="5">
    <source>
        <dbReference type="EMBL" id="KAK3329079.1"/>
    </source>
</evidence>
<feature type="domain" description="Clr5" evidence="2">
    <location>
        <begin position="4"/>
        <end position="53"/>
    </location>
</feature>
<dbReference type="AlphaFoldDB" id="A0AAE0IPZ1"/>
<feature type="domain" description="Tri-helical" evidence="3">
    <location>
        <begin position="327"/>
        <end position="417"/>
    </location>
</feature>
<dbReference type="Proteomes" id="UP001283341">
    <property type="component" value="Unassembled WGS sequence"/>
</dbReference>
<feature type="domain" description="Tri-helical" evidence="3">
    <location>
        <begin position="235"/>
        <end position="317"/>
    </location>
</feature>
<accession>A0AAE0IPZ1</accession>
<reference evidence="5" key="1">
    <citation type="journal article" date="2023" name="Mol. Phylogenet. Evol.">
        <title>Genome-scale phylogeny and comparative genomics of the fungal order Sordariales.</title>
        <authorList>
            <person name="Hensen N."/>
            <person name="Bonometti L."/>
            <person name="Westerberg I."/>
            <person name="Brannstrom I.O."/>
            <person name="Guillou S."/>
            <person name="Cros-Aarteil S."/>
            <person name="Calhoun S."/>
            <person name="Haridas S."/>
            <person name="Kuo A."/>
            <person name="Mondo S."/>
            <person name="Pangilinan J."/>
            <person name="Riley R."/>
            <person name="LaButti K."/>
            <person name="Andreopoulos B."/>
            <person name="Lipzen A."/>
            <person name="Chen C."/>
            <person name="Yan M."/>
            <person name="Daum C."/>
            <person name="Ng V."/>
            <person name="Clum A."/>
            <person name="Steindorff A."/>
            <person name="Ohm R.A."/>
            <person name="Martin F."/>
            <person name="Silar P."/>
            <person name="Natvig D.O."/>
            <person name="Lalanne C."/>
            <person name="Gautier V."/>
            <person name="Ament-Velasquez S.L."/>
            <person name="Kruys A."/>
            <person name="Hutchinson M.I."/>
            <person name="Powell A.J."/>
            <person name="Barry K."/>
            <person name="Miller A.N."/>
            <person name="Grigoriev I.V."/>
            <person name="Debuchy R."/>
            <person name="Gladieux P."/>
            <person name="Hiltunen Thoren M."/>
            <person name="Johannesson H."/>
        </authorList>
    </citation>
    <scope>NUCLEOTIDE SEQUENCE</scope>
    <source>
        <strain evidence="5">CBS 118394</strain>
    </source>
</reference>
<keyword evidence="6" id="KW-1185">Reference proteome</keyword>
<dbReference type="InterPro" id="IPR057940">
    <property type="entry name" value="Tri-helical_dom"/>
</dbReference>
<dbReference type="InterPro" id="IPR056669">
    <property type="entry name" value="DUF7767"/>
</dbReference>
<protein>
    <recommendedName>
        <fullName evidence="7">Clr5 domain-containing protein</fullName>
    </recommendedName>
</protein>
<gene>
    <name evidence="5" type="ORF">B0H66DRAFT_540202</name>
</gene>
<proteinExistence type="predicted"/>
<feature type="region of interest" description="Disordered" evidence="1">
    <location>
        <begin position="474"/>
        <end position="512"/>
    </location>
</feature>
<evidence type="ECO:0008006" key="7">
    <source>
        <dbReference type="Google" id="ProtNLM"/>
    </source>
</evidence>
<feature type="domain" description="DUF7767" evidence="4">
    <location>
        <begin position="586"/>
        <end position="687"/>
    </location>
</feature>
<organism evidence="5 6">
    <name type="scientific">Apodospora peruviana</name>
    <dbReference type="NCBI Taxonomy" id="516989"/>
    <lineage>
        <taxon>Eukaryota</taxon>
        <taxon>Fungi</taxon>
        <taxon>Dikarya</taxon>
        <taxon>Ascomycota</taxon>
        <taxon>Pezizomycotina</taxon>
        <taxon>Sordariomycetes</taxon>
        <taxon>Sordariomycetidae</taxon>
        <taxon>Sordariales</taxon>
        <taxon>Lasiosphaeriaceae</taxon>
        <taxon>Apodospora</taxon>
    </lineage>
</organism>
<dbReference type="Pfam" id="PF14420">
    <property type="entry name" value="Clr5"/>
    <property type="match status" value="1"/>
</dbReference>
<evidence type="ECO:0000259" key="2">
    <source>
        <dbReference type="Pfam" id="PF14420"/>
    </source>
</evidence>
<dbReference type="PANTHER" id="PTHR38788:SF5">
    <property type="entry name" value="CLR5 DOMAIN-CONTAINING PROTEIN"/>
    <property type="match status" value="1"/>
</dbReference>
<dbReference type="Pfam" id="PF24465">
    <property type="entry name" value="Tri-helical"/>
    <property type="match status" value="2"/>
</dbReference>
<feature type="compositionally biased region" description="Acidic residues" evidence="1">
    <location>
        <begin position="139"/>
        <end position="163"/>
    </location>
</feature>
<comment type="caution">
    <text evidence="5">The sequence shown here is derived from an EMBL/GenBank/DDBJ whole genome shotgun (WGS) entry which is preliminary data.</text>
</comment>
<dbReference type="EMBL" id="JAUEDM010000001">
    <property type="protein sequence ID" value="KAK3329079.1"/>
    <property type="molecule type" value="Genomic_DNA"/>
</dbReference>
<name>A0AAE0IPZ1_9PEZI</name>
<feature type="region of interest" description="Disordered" evidence="1">
    <location>
        <begin position="121"/>
        <end position="176"/>
    </location>
</feature>
<dbReference type="PANTHER" id="PTHR38788">
    <property type="entry name" value="CLR5 DOMAIN-CONTAINING PROTEIN"/>
    <property type="match status" value="1"/>
</dbReference>
<evidence type="ECO:0000259" key="3">
    <source>
        <dbReference type="Pfam" id="PF24465"/>
    </source>
</evidence>
<evidence type="ECO:0000313" key="6">
    <source>
        <dbReference type="Proteomes" id="UP001283341"/>
    </source>
</evidence>
<reference evidence="5" key="2">
    <citation type="submission" date="2023-06" db="EMBL/GenBank/DDBJ databases">
        <authorList>
            <consortium name="Lawrence Berkeley National Laboratory"/>
            <person name="Haridas S."/>
            <person name="Hensen N."/>
            <person name="Bonometti L."/>
            <person name="Westerberg I."/>
            <person name="Brannstrom I.O."/>
            <person name="Guillou S."/>
            <person name="Cros-Aarteil S."/>
            <person name="Calhoun S."/>
            <person name="Kuo A."/>
            <person name="Mondo S."/>
            <person name="Pangilinan J."/>
            <person name="Riley R."/>
            <person name="Labutti K."/>
            <person name="Andreopoulos B."/>
            <person name="Lipzen A."/>
            <person name="Chen C."/>
            <person name="Yanf M."/>
            <person name="Daum C."/>
            <person name="Ng V."/>
            <person name="Clum A."/>
            <person name="Steindorff A."/>
            <person name="Ohm R."/>
            <person name="Martin F."/>
            <person name="Silar P."/>
            <person name="Natvig D."/>
            <person name="Lalanne C."/>
            <person name="Gautier V."/>
            <person name="Ament-Velasquez S.L."/>
            <person name="Kruys A."/>
            <person name="Hutchinson M.I."/>
            <person name="Powell A.J."/>
            <person name="Barry K."/>
            <person name="Miller A.N."/>
            <person name="Grigoriev I.V."/>
            <person name="Debuchy R."/>
            <person name="Gladieux P."/>
            <person name="Thoren M.H."/>
            <person name="Johannesson H."/>
        </authorList>
    </citation>
    <scope>NUCLEOTIDE SEQUENCE</scope>
    <source>
        <strain evidence="5">CBS 118394</strain>
    </source>
</reference>
<dbReference type="Pfam" id="PF24962">
    <property type="entry name" value="DUF7767"/>
    <property type="match status" value="1"/>
</dbReference>
<sequence>MVFDWDPHRQTCYELYVEQKKSLDEVVEYLRLRYNFQPSRRTFQVKFKEWGFPSKFDPPYKNAALVARVKELWQKNLTQREMLQVLVEEDGFDVDNRRLTRVRAKHRLLLRESEAGYGVKRRLTQKAQRQKSQAGDSVADSDDDDSEEGSEESSGESEEDQDENTYPVAEPERLSAEEMAAIEARREERKRAMEIESNERYATKKRRRRIRGYAGMPADPPGPPRYPSETSLTEAQAILQLDPAAYKLVRQKFQTICEEVGVLKKTIAGPEKWQSLKDQLIRDSVPLRSCMWDKHDIDKKQIAIDVIACDVTKRMRVMSSRLTLAEAKTLLNLNPEEGRDIRAALYHILAEEKFTNKFLEGLDHWAEIKQKWYASSELLTRLSAVERPDAGADPANLRKIKALELIARDAMRRYRSDTFAKGRNVLEDAPSPKQPAAETPASTLRDGINNMTDGYDDDAAQLASLSSAVATPVLATRKRSAAKSQPAARRGMAATLQPQQAQPRPHHTEAGLVPAPSSPPPVGGMEPEAVDLTSQLDSTHMLLPPDHHQYTVPVQGYASAVAQPAPVYQQHQHQHQHQSHPPLQQPTSMAVFFKLHPESALWNVGPRMWISAIGSSRSLDDVRAAAVEKYPGVICYAIEGIIKDGKGGELPLQVSDEMELEAYLQHVASNASVTGQGAAPTFVVHLMGQEFP</sequence>
<dbReference type="InterPro" id="IPR025676">
    <property type="entry name" value="Clr5_dom"/>
</dbReference>
<evidence type="ECO:0000259" key="4">
    <source>
        <dbReference type="Pfam" id="PF24962"/>
    </source>
</evidence>
<evidence type="ECO:0000256" key="1">
    <source>
        <dbReference type="SAM" id="MobiDB-lite"/>
    </source>
</evidence>
<feature type="region of interest" description="Disordered" evidence="1">
    <location>
        <begin position="422"/>
        <end position="452"/>
    </location>
</feature>